<feature type="region of interest" description="Disordered" evidence="2">
    <location>
        <begin position="21"/>
        <end position="78"/>
    </location>
</feature>
<evidence type="ECO:0000259" key="3">
    <source>
        <dbReference type="PROSITE" id="PS50158"/>
    </source>
</evidence>
<dbReference type="SUPFAM" id="SSF57756">
    <property type="entry name" value="Retrovirus zinc finger-like domains"/>
    <property type="match status" value="1"/>
</dbReference>
<sequence>MCRTKPRKLAERIEKEIGKMKRLKEERKAMEDKRVAEEQEMKRKAEQDRKNAEDAGRLRNEEAERRRRNAEAQGDGCSYKSFLNCKPSEFHGYSDPVIVTNWLREIEDIFEISECSNRQMVNRDEGPIQQARPATFQEAVIQSFIGRKENNRRSNDGDRKKNRKRENRDDDVKKIKTNSGKMENVGEYKPCTSCKKTYKGEYWHDNCRNCGKSGHTPKECKAEWVCFKRKSPRHKIVDCPERKPHDTQSQKTMGRVFQLTAKNA</sequence>
<accession>A0ABQ5C4L9</accession>
<dbReference type="InterPro" id="IPR001878">
    <property type="entry name" value="Znf_CCHC"/>
</dbReference>
<dbReference type="InterPro" id="IPR036875">
    <property type="entry name" value="Znf_CCHC_sf"/>
</dbReference>
<feature type="region of interest" description="Disordered" evidence="2">
    <location>
        <begin position="144"/>
        <end position="178"/>
    </location>
</feature>
<keyword evidence="1" id="KW-0862">Zinc</keyword>
<feature type="compositionally biased region" description="Basic and acidic residues" evidence="2">
    <location>
        <begin position="146"/>
        <end position="159"/>
    </location>
</feature>
<comment type="caution">
    <text evidence="4">The sequence shown here is derived from an EMBL/GenBank/DDBJ whole genome shotgun (WGS) entry which is preliminary data.</text>
</comment>
<keyword evidence="1" id="KW-0863">Zinc-finger</keyword>
<dbReference type="EMBL" id="BQNB010013856">
    <property type="protein sequence ID" value="GJT21047.1"/>
    <property type="molecule type" value="Genomic_DNA"/>
</dbReference>
<keyword evidence="5" id="KW-1185">Reference proteome</keyword>
<dbReference type="SMART" id="SM00343">
    <property type="entry name" value="ZnF_C2HC"/>
    <property type="match status" value="2"/>
</dbReference>
<dbReference type="Proteomes" id="UP001151760">
    <property type="component" value="Unassembled WGS sequence"/>
</dbReference>
<dbReference type="PROSITE" id="PS50158">
    <property type="entry name" value="ZF_CCHC"/>
    <property type="match status" value="1"/>
</dbReference>
<evidence type="ECO:0000256" key="2">
    <source>
        <dbReference type="SAM" id="MobiDB-lite"/>
    </source>
</evidence>
<organism evidence="4 5">
    <name type="scientific">Tanacetum coccineum</name>
    <dbReference type="NCBI Taxonomy" id="301880"/>
    <lineage>
        <taxon>Eukaryota</taxon>
        <taxon>Viridiplantae</taxon>
        <taxon>Streptophyta</taxon>
        <taxon>Embryophyta</taxon>
        <taxon>Tracheophyta</taxon>
        <taxon>Spermatophyta</taxon>
        <taxon>Magnoliopsida</taxon>
        <taxon>eudicotyledons</taxon>
        <taxon>Gunneridae</taxon>
        <taxon>Pentapetalae</taxon>
        <taxon>asterids</taxon>
        <taxon>campanulids</taxon>
        <taxon>Asterales</taxon>
        <taxon>Asteraceae</taxon>
        <taxon>Asteroideae</taxon>
        <taxon>Anthemideae</taxon>
        <taxon>Anthemidinae</taxon>
        <taxon>Tanacetum</taxon>
    </lineage>
</organism>
<name>A0ABQ5C4L9_9ASTR</name>
<dbReference type="Gene3D" id="4.10.60.10">
    <property type="entry name" value="Zinc finger, CCHC-type"/>
    <property type="match status" value="1"/>
</dbReference>
<protein>
    <submittedName>
        <fullName evidence="4">Zinc finger, CCHC-type, retrotransposon gag domain protein</fullName>
    </submittedName>
</protein>
<evidence type="ECO:0000313" key="4">
    <source>
        <dbReference type="EMBL" id="GJT21047.1"/>
    </source>
</evidence>
<evidence type="ECO:0000256" key="1">
    <source>
        <dbReference type="PROSITE-ProRule" id="PRU00047"/>
    </source>
</evidence>
<reference evidence="4" key="2">
    <citation type="submission" date="2022-01" db="EMBL/GenBank/DDBJ databases">
        <authorList>
            <person name="Yamashiro T."/>
            <person name="Shiraishi A."/>
            <person name="Satake H."/>
            <person name="Nakayama K."/>
        </authorList>
    </citation>
    <scope>NUCLEOTIDE SEQUENCE</scope>
</reference>
<evidence type="ECO:0000313" key="5">
    <source>
        <dbReference type="Proteomes" id="UP001151760"/>
    </source>
</evidence>
<keyword evidence="1" id="KW-0479">Metal-binding</keyword>
<reference evidence="4" key="1">
    <citation type="journal article" date="2022" name="Int. J. Mol. Sci.">
        <title>Draft Genome of Tanacetum Coccineum: Genomic Comparison of Closely Related Tanacetum-Family Plants.</title>
        <authorList>
            <person name="Yamashiro T."/>
            <person name="Shiraishi A."/>
            <person name="Nakayama K."/>
            <person name="Satake H."/>
        </authorList>
    </citation>
    <scope>NUCLEOTIDE SEQUENCE</scope>
</reference>
<feature type="domain" description="CCHC-type" evidence="3">
    <location>
        <begin position="207"/>
        <end position="221"/>
    </location>
</feature>
<proteinExistence type="predicted"/>
<feature type="compositionally biased region" description="Basic and acidic residues" evidence="2">
    <location>
        <begin position="21"/>
        <end position="65"/>
    </location>
</feature>
<gene>
    <name evidence="4" type="ORF">Tco_0890984</name>
</gene>